<dbReference type="PANTHER" id="PTHR43389:SF4">
    <property type="entry name" value="V-TYPE PROTON ATPASE SUBUNIT B"/>
    <property type="match status" value="1"/>
</dbReference>
<dbReference type="InterPro" id="IPR027417">
    <property type="entry name" value="P-loop_NTPase"/>
</dbReference>
<dbReference type="Gene3D" id="3.40.50.12240">
    <property type="match status" value="1"/>
</dbReference>
<dbReference type="InterPro" id="IPR000194">
    <property type="entry name" value="ATPase_F1/V1/A1_a/bsu_nucl-bd"/>
</dbReference>
<dbReference type="GO" id="GO:1902600">
    <property type="term" value="P:proton transmembrane transport"/>
    <property type="evidence" value="ECO:0007669"/>
    <property type="project" value="InterPro"/>
</dbReference>
<dbReference type="SUPFAM" id="SSF52540">
    <property type="entry name" value="P-loop containing nucleoside triphosphate hydrolases"/>
    <property type="match status" value="1"/>
</dbReference>
<evidence type="ECO:0000256" key="1">
    <source>
        <dbReference type="ARBA" id="ARBA00022448"/>
    </source>
</evidence>
<dbReference type="CDD" id="cd18118">
    <property type="entry name" value="ATP-synt_V_A-type_beta_N"/>
    <property type="match status" value="1"/>
</dbReference>
<evidence type="ECO:0000256" key="2">
    <source>
        <dbReference type="ARBA" id="ARBA00023065"/>
    </source>
</evidence>
<dbReference type="EMBL" id="BART01015402">
    <property type="protein sequence ID" value="GAG83992.1"/>
    <property type="molecule type" value="Genomic_DNA"/>
</dbReference>
<dbReference type="AlphaFoldDB" id="X1BS80"/>
<protein>
    <recommendedName>
        <fullName evidence="6">ATPase F1/V1/A1 complex alpha/beta subunit nucleotide-binding domain-containing protein</fullName>
    </recommendedName>
</protein>
<feature type="domain" description="ATPase F1/V1/A1 complex alpha/beta subunit nucleotide-binding" evidence="3">
    <location>
        <begin position="131"/>
        <end position="275"/>
    </location>
</feature>
<name>X1BS80_9ZZZZ</name>
<keyword evidence="1" id="KW-0813">Transport</keyword>
<accession>X1BS80</accession>
<evidence type="ECO:0000313" key="5">
    <source>
        <dbReference type="EMBL" id="GAG83992.1"/>
    </source>
</evidence>
<dbReference type="InterPro" id="IPR022879">
    <property type="entry name" value="V-ATPase_su_B/beta"/>
</dbReference>
<dbReference type="Pfam" id="PF00006">
    <property type="entry name" value="ATP-synt_ab"/>
    <property type="match status" value="1"/>
</dbReference>
<dbReference type="NCBIfam" id="NF003235">
    <property type="entry name" value="PRK04196.1"/>
    <property type="match status" value="1"/>
</dbReference>
<evidence type="ECO:0000259" key="4">
    <source>
        <dbReference type="Pfam" id="PF02874"/>
    </source>
</evidence>
<evidence type="ECO:0000259" key="3">
    <source>
        <dbReference type="Pfam" id="PF00006"/>
    </source>
</evidence>
<keyword evidence="2" id="KW-0406">Ion transport</keyword>
<reference evidence="5" key="1">
    <citation type="journal article" date="2014" name="Front. Microbiol.">
        <title>High frequency of phylogenetically diverse reductive dehalogenase-homologous genes in deep subseafloor sedimentary metagenomes.</title>
        <authorList>
            <person name="Kawai M."/>
            <person name="Futagami T."/>
            <person name="Toyoda A."/>
            <person name="Takaki Y."/>
            <person name="Nishi S."/>
            <person name="Hori S."/>
            <person name="Arai W."/>
            <person name="Tsubouchi T."/>
            <person name="Morono Y."/>
            <person name="Uchiyama I."/>
            <person name="Ito T."/>
            <person name="Fujiyama A."/>
            <person name="Inagaki F."/>
            <person name="Takami H."/>
        </authorList>
    </citation>
    <scope>NUCLEOTIDE SEQUENCE</scope>
    <source>
        <strain evidence="5">Expedition CK06-06</strain>
    </source>
</reference>
<dbReference type="GO" id="GO:0005524">
    <property type="term" value="F:ATP binding"/>
    <property type="evidence" value="ECO:0007669"/>
    <property type="project" value="InterPro"/>
</dbReference>
<sequence length="275" mass="30403">MIKEYLTIADVAGPLIVVEKTIDVKYQELVEIELSSREIRRGQVLEITEDKAVVQLFEGTTGIDVSNTKVRFLGKVIELPLSLDVLGRIFDGSGRPIDDGPQIIAEKKLDINGNPINPYARDYPNNFIQTGISSIDVLNTLVRGQKLPIFSGSGLPHAKLASQIARQSKVLGKEEKFAVVFAAMGITFEEANFFISDFRRTGAIEKSVMFVNLANNPAVERLITPRMALTCAEYLAFEKGMHVLVILTDMTNYCEALREVSAARKEVPGRRGYPG</sequence>
<feature type="domain" description="ATPase F1/V1/A1 complex alpha/beta subunit N-terminal" evidence="4">
    <location>
        <begin position="9"/>
        <end position="74"/>
    </location>
</feature>
<evidence type="ECO:0008006" key="6">
    <source>
        <dbReference type="Google" id="ProtNLM"/>
    </source>
</evidence>
<dbReference type="InterPro" id="IPR004100">
    <property type="entry name" value="ATPase_F1/V1/A1_a/bsu_N"/>
</dbReference>
<dbReference type="Pfam" id="PF02874">
    <property type="entry name" value="ATP-synt_ab_N"/>
    <property type="match status" value="1"/>
</dbReference>
<comment type="caution">
    <text evidence="5">The sequence shown here is derived from an EMBL/GenBank/DDBJ whole genome shotgun (WGS) entry which is preliminary data.</text>
</comment>
<dbReference type="CDD" id="cd01135">
    <property type="entry name" value="V_A-ATPase_B"/>
    <property type="match status" value="1"/>
</dbReference>
<organism evidence="5">
    <name type="scientific">marine sediment metagenome</name>
    <dbReference type="NCBI Taxonomy" id="412755"/>
    <lineage>
        <taxon>unclassified sequences</taxon>
        <taxon>metagenomes</taxon>
        <taxon>ecological metagenomes</taxon>
    </lineage>
</organism>
<proteinExistence type="predicted"/>
<gene>
    <name evidence="5" type="ORF">S01H4_29914</name>
</gene>
<dbReference type="PANTHER" id="PTHR43389">
    <property type="entry name" value="V-TYPE PROTON ATPASE SUBUNIT B"/>
    <property type="match status" value="1"/>
</dbReference>
<dbReference type="GO" id="GO:0046034">
    <property type="term" value="P:ATP metabolic process"/>
    <property type="evidence" value="ECO:0007669"/>
    <property type="project" value="InterPro"/>
</dbReference>